<dbReference type="AlphaFoldDB" id="A0A1I3GK39"/>
<gene>
    <name evidence="1" type="ORF">SAMN04487959_13310</name>
</gene>
<keyword evidence="2" id="KW-1185">Reference proteome</keyword>
<organism evidence="1 2">
    <name type="scientific">Modicisalibacter xianhensis</name>
    <dbReference type="NCBI Taxonomy" id="442341"/>
    <lineage>
        <taxon>Bacteria</taxon>
        <taxon>Pseudomonadati</taxon>
        <taxon>Pseudomonadota</taxon>
        <taxon>Gammaproteobacteria</taxon>
        <taxon>Oceanospirillales</taxon>
        <taxon>Halomonadaceae</taxon>
        <taxon>Modicisalibacter</taxon>
    </lineage>
</organism>
<evidence type="ECO:0000313" key="1">
    <source>
        <dbReference type="EMBL" id="SFI23562.1"/>
    </source>
</evidence>
<evidence type="ECO:0000313" key="2">
    <source>
        <dbReference type="Proteomes" id="UP000199040"/>
    </source>
</evidence>
<sequence>MQDEHRLGVSTVNLVKRHLKLKPSHPEKRQAAVAEIDQLYGLDSVSFNESKQRLDLAYDASRLCIDCVEGILAKHAVEVSHDWWTRFKEDHYRFVDQNVKDNARHEPWSCHQSSQGTGRRRS</sequence>
<name>A0A1I3GK39_9GAMM</name>
<accession>A0A1I3GK39</accession>
<dbReference type="Proteomes" id="UP000199040">
    <property type="component" value="Unassembled WGS sequence"/>
</dbReference>
<dbReference type="STRING" id="442341.SAMN04487959_13310"/>
<dbReference type="EMBL" id="FOPY01000033">
    <property type="protein sequence ID" value="SFI23562.1"/>
    <property type="molecule type" value="Genomic_DNA"/>
</dbReference>
<reference evidence="1 2" key="1">
    <citation type="submission" date="2016-10" db="EMBL/GenBank/DDBJ databases">
        <authorList>
            <person name="de Groot N.N."/>
        </authorList>
    </citation>
    <scope>NUCLEOTIDE SEQUENCE [LARGE SCALE GENOMIC DNA]</scope>
    <source>
        <strain evidence="1 2">CGMCC 1.6848</strain>
    </source>
</reference>
<proteinExistence type="predicted"/>
<dbReference type="RefSeq" id="WP_092850663.1">
    <property type="nucleotide sequence ID" value="NZ_FOPY01000033.1"/>
</dbReference>
<protein>
    <submittedName>
        <fullName evidence="1">Uncharacterized protein</fullName>
    </submittedName>
</protein>